<dbReference type="AlphaFoldDB" id="A0A814V904"/>
<dbReference type="Proteomes" id="UP000677228">
    <property type="component" value="Unassembled WGS sequence"/>
</dbReference>
<protein>
    <submittedName>
        <fullName evidence="3">Uncharacterized protein</fullName>
    </submittedName>
</protein>
<comment type="caution">
    <text evidence="3">The sequence shown here is derived from an EMBL/GenBank/DDBJ whole genome shotgun (WGS) entry which is preliminary data.</text>
</comment>
<accession>A0A814V904</accession>
<name>A0A814V904_9BILA</name>
<dbReference type="Proteomes" id="UP000663829">
    <property type="component" value="Unassembled WGS sequence"/>
</dbReference>
<keyword evidence="1" id="KW-0472">Membrane</keyword>
<proteinExistence type="predicted"/>
<keyword evidence="6" id="KW-1185">Reference proteome</keyword>
<evidence type="ECO:0000313" key="4">
    <source>
        <dbReference type="EMBL" id="CAF3538752.1"/>
    </source>
</evidence>
<feature type="transmembrane region" description="Helical" evidence="1">
    <location>
        <begin position="33"/>
        <end position="59"/>
    </location>
</feature>
<dbReference type="EMBL" id="CAJOBA010000524">
    <property type="protein sequence ID" value="CAF3538752.1"/>
    <property type="molecule type" value="Genomic_DNA"/>
</dbReference>
<evidence type="ECO:0000313" key="2">
    <source>
        <dbReference type="EMBL" id="CAF0759110.1"/>
    </source>
</evidence>
<dbReference type="Proteomes" id="UP000681722">
    <property type="component" value="Unassembled WGS sequence"/>
</dbReference>
<evidence type="ECO:0000256" key="1">
    <source>
        <dbReference type="SAM" id="Phobius"/>
    </source>
</evidence>
<dbReference type="Proteomes" id="UP000682733">
    <property type="component" value="Unassembled WGS sequence"/>
</dbReference>
<keyword evidence="1" id="KW-1133">Transmembrane helix</keyword>
<sequence>MAECDSLTRLNTNAQLSADEKRPSSRPSMDIKYALLVISVSFTLLALVFSITALLLPYWKLIRLGDNRFDYSSIDSLIRTPVKRFFDSMYHITSSKSSTDLTGLVQPARCGHNYIPKFNANDFKNR</sequence>
<organism evidence="3 6">
    <name type="scientific">Didymodactylos carnosus</name>
    <dbReference type="NCBI Taxonomy" id="1234261"/>
    <lineage>
        <taxon>Eukaryota</taxon>
        <taxon>Metazoa</taxon>
        <taxon>Spiralia</taxon>
        <taxon>Gnathifera</taxon>
        <taxon>Rotifera</taxon>
        <taxon>Eurotatoria</taxon>
        <taxon>Bdelloidea</taxon>
        <taxon>Philodinida</taxon>
        <taxon>Philodinidae</taxon>
        <taxon>Didymodactylos</taxon>
    </lineage>
</organism>
<evidence type="ECO:0000313" key="3">
    <source>
        <dbReference type="EMBL" id="CAF1185802.1"/>
    </source>
</evidence>
<gene>
    <name evidence="3" type="ORF">GPM918_LOCUS22939</name>
    <name evidence="2" type="ORF">OVA965_LOCUS2452</name>
    <name evidence="5" type="ORF">SRO942_LOCUS22940</name>
    <name evidence="4" type="ORF">TMI583_LOCUS2452</name>
</gene>
<reference evidence="3" key="1">
    <citation type="submission" date="2021-02" db="EMBL/GenBank/DDBJ databases">
        <authorList>
            <person name="Nowell W R."/>
        </authorList>
    </citation>
    <scope>NUCLEOTIDE SEQUENCE</scope>
</reference>
<evidence type="ECO:0000313" key="5">
    <source>
        <dbReference type="EMBL" id="CAF3950062.1"/>
    </source>
</evidence>
<dbReference type="EMBL" id="CAJOBC010008015">
    <property type="protein sequence ID" value="CAF3950062.1"/>
    <property type="molecule type" value="Genomic_DNA"/>
</dbReference>
<dbReference type="EMBL" id="CAJNOQ010008013">
    <property type="protein sequence ID" value="CAF1185802.1"/>
    <property type="molecule type" value="Genomic_DNA"/>
</dbReference>
<keyword evidence="1" id="KW-0812">Transmembrane</keyword>
<dbReference type="EMBL" id="CAJNOK010000524">
    <property type="protein sequence ID" value="CAF0759110.1"/>
    <property type="molecule type" value="Genomic_DNA"/>
</dbReference>
<evidence type="ECO:0000313" key="6">
    <source>
        <dbReference type="Proteomes" id="UP000663829"/>
    </source>
</evidence>